<protein>
    <submittedName>
        <fullName evidence="1">Uncharacterized protein</fullName>
    </submittedName>
</protein>
<dbReference type="AlphaFoldDB" id="D7DC59"/>
<keyword evidence="2" id="KW-1185">Reference proteome</keyword>
<gene>
    <name evidence="1" type="ordered locus">Shell_0632</name>
</gene>
<dbReference type="GeneID" id="9233921"/>
<dbReference type="KEGG" id="shc:Shell_0632"/>
<dbReference type="Proteomes" id="UP000002573">
    <property type="component" value="Chromosome"/>
</dbReference>
<name>D7DC59_STAHD</name>
<accession>D7DC59</accession>
<dbReference type="STRING" id="591019.Shell_0632"/>
<dbReference type="EMBL" id="CP002051">
    <property type="protein sequence ID" value="ADI31756.1"/>
    <property type="molecule type" value="Genomic_DNA"/>
</dbReference>
<sequence>MIIGFKDFNIEDIIYLSIGVFIGGCKPSVSSGSEPELVLVKKNNGIAIIRESNELSIIYEGINASTGIMLNQKHGEIYMHTLNIGNERVEGYLTRSKIDPRIFAGLYACMIGKGSDQRKAFLEVMDILALGEGDPFKYMKIVISEHRVFHRLNNALNRLFKNEELLRKIMNNKLIIGGRSLGDTVYVSAIIKAGHGFVRECVEPVSINTYKEYEWVQPNQFFICGLLDEIVKFCSKYGFEKRVDPYMGNCIIGNDAVRLVILLEKYLSSA</sequence>
<dbReference type="OrthoDB" id="373543at2157"/>
<dbReference type="eggNOG" id="arCOG10422">
    <property type="taxonomic scope" value="Archaea"/>
</dbReference>
<reference evidence="1 2" key="2">
    <citation type="journal article" date="2011" name="Stand. Genomic Sci.">
        <title>Complete genome sequence of Staphylothermus hellenicus P8.</title>
        <authorList>
            <person name="Anderson I."/>
            <person name="Wirth R."/>
            <person name="Lucas S."/>
            <person name="Copeland A."/>
            <person name="Lapidus A."/>
            <person name="Cheng J.F."/>
            <person name="Goodwin L."/>
            <person name="Pitluck S."/>
            <person name="Davenport K."/>
            <person name="Detter J.C."/>
            <person name="Han C."/>
            <person name="Tapia R."/>
            <person name="Land M."/>
            <person name="Hauser L."/>
            <person name="Pati A."/>
            <person name="Mikhailova N."/>
            <person name="Woyke T."/>
            <person name="Klenk H.P."/>
            <person name="Kyrpides N."/>
            <person name="Ivanova N."/>
        </authorList>
    </citation>
    <scope>NUCLEOTIDE SEQUENCE [LARGE SCALE GENOMIC DNA]</scope>
    <source>
        <strain evidence="2">DSM 12710 / JCM 10830 / BK20S6-10-b1 / P8</strain>
    </source>
</reference>
<reference evidence="2" key="1">
    <citation type="submission" date="2010-05" db="EMBL/GenBank/DDBJ databases">
        <title>Complete sequence of Staphylothermus hellenicus DSM 12710.</title>
        <authorList>
            <consortium name="US DOE Joint Genome Institute"/>
            <person name="Lucas S."/>
            <person name="Copeland A."/>
            <person name="Lapidus A."/>
            <person name="Cheng J.-F."/>
            <person name="Bruce D."/>
            <person name="Goodwin L."/>
            <person name="Pitluck S."/>
            <person name="Davenport K."/>
            <person name="Detter J.C."/>
            <person name="Han C."/>
            <person name="Tapia R."/>
            <person name="Larimer F."/>
            <person name="Land M."/>
            <person name="Hauser L."/>
            <person name="Kyrpides N."/>
            <person name="Mikhailova N."/>
            <person name="Anderson I.J."/>
            <person name="Woyke T."/>
        </authorList>
    </citation>
    <scope>NUCLEOTIDE SEQUENCE [LARGE SCALE GENOMIC DNA]</scope>
    <source>
        <strain evidence="2">DSM 12710 / JCM 10830 / BK20S6-10-b1 / P8</strain>
    </source>
</reference>
<evidence type="ECO:0000313" key="1">
    <source>
        <dbReference type="EMBL" id="ADI31756.1"/>
    </source>
</evidence>
<dbReference type="HOGENOM" id="CLU_1029033_0_0_2"/>
<evidence type="ECO:0000313" key="2">
    <source>
        <dbReference type="Proteomes" id="UP000002573"/>
    </source>
</evidence>
<proteinExistence type="predicted"/>
<dbReference type="RefSeq" id="WP_013142954.1">
    <property type="nucleotide sequence ID" value="NC_014205.1"/>
</dbReference>
<organism evidence="1 2">
    <name type="scientific">Staphylothermus hellenicus (strain DSM 12710 / JCM 10830 / BK20S6-10-b1 / P8)</name>
    <dbReference type="NCBI Taxonomy" id="591019"/>
    <lineage>
        <taxon>Archaea</taxon>
        <taxon>Thermoproteota</taxon>
        <taxon>Thermoprotei</taxon>
        <taxon>Desulfurococcales</taxon>
        <taxon>Desulfurococcaceae</taxon>
        <taxon>Staphylothermus</taxon>
    </lineage>
</organism>
<dbReference type="PROSITE" id="PS51257">
    <property type="entry name" value="PROKAR_LIPOPROTEIN"/>
    <property type="match status" value="1"/>
</dbReference>